<dbReference type="AlphaFoldDB" id="A0A347ZWN2"/>
<dbReference type="EMBL" id="QUMS01000005">
    <property type="protein sequence ID" value="REG05452.1"/>
    <property type="molecule type" value="Genomic_DNA"/>
</dbReference>
<evidence type="ECO:0000313" key="4">
    <source>
        <dbReference type="EMBL" id="REG05455.1"/>
    </source>
</evidence>
<comment type="caution">
    <text evidence="3">The sequence shown here is derived from an EMBL/GenBank/DDBJ whole genome shotgun (WGS) entry which is preliminary data.</text>
</comment>
<keyword evidence="5" id="KW-1185">Reference proteome</keyword>
<evidence type="ECO:0000313" key="2">
    <source>
        <dbReference type="EMBL" id="REG05452.1"/>
    </source>
</evidence>
<dbReference type="RefSeq" id="WP_158675156.1">
    <property type="nucleotide sequence ID" value="NZ_AP018437.1"/>
</dbReference>
<dbReference type="EMBL" id="QUMS01000005">
    <property type="protein sequence ID" value="REG05453.1"/>
    <property type="molecule type" value="Genomic_DNA"/>
</dbReference>
<proteinExistence type="predicted"/>
<accession>A0A347ZWN2</accession>
<reference evidence="3 5" key="1">
    <citation type="submission" date="2018-08" db="EMBL/GenBank/DDBJ databases">
        <title>Genomic Encyclopedia of Type Strains, Phase IV (KMG-IV): sequencing the most valuable type-strain genomes for metagenomic binning, comparative biology and taxonomic classification.</title>
        <authorList>
            <person name="Goeker M."/>
        </authorList>
    </citation>
    <scope>NUCLEOTIDE SEQUENCE [LARGE SCALE GENOMIC DNA]</scope>
    <source>
        <strain evidence="3 5">DSM 23923</strain>
    </source>
</reference>
<evidence type="ECO:0000313" key="3">
    <source>
        <dbReference type="EMBL" id="REG05453.1"/>
    </source>
</evidence>
<evidence type="ECO:0000313" key="5">
    <source>
        <dbReference type="Proteomes" id="UP000256388"/>
    </source>
</evidence>
<dbReference type="EMBL" id="QUMS01000005">
    <property type="protein sequence ID" value="REG05455.1"/>
    <property type="molecule type" value="Genomic_DNA"/>
</dbReference>
<name>A0A347ZWN2_9CHLR</name>
<protein>
    <submittedName>
        <fullName evidence="3">Uncharacterized protein</fullName>
    </submittedName>
</protein>
<gene>
    <name evidence="1" type="ORF">DFR64_2852</name>
    <name evidence="2" type="ORF">DFR64_2853</name>
    <name evidence="3" type="ORF">DFR64_2854</name>
    <name evidence="4" type="ORF">DFR64_2856</name>
</gene>
<sequence>MKKLNKEMTLATSSLHSTKGRMLIVILTIALFVISAGAPSCTIGIGK</sequence>
<dbReference type="EMBL" id="QUMS01000005">
    <property type="protein sequence ID" value="REG05451.1"/>
    <property type="molecule type" value="Genomic_DNA"/>
</dbReference>
<dbReference type="Proteomes" id="UP000256388">
    <property type="component" value="Unassembled WGS sequence"/>
</dbReference>
<evidence type="ECO:0000313" key="1">
    <source>
        <dbReference type="EMBL" id="REG05451.1"/>
    </source>
</evidence>
<organism evidence="3 5">
    <name type="scientific">Pelolinea submarina</name>
    <dbReference type="NCBI Taxonomy" id="913107"/>
    <lineage>
        <taxon>Bacteria</taxon>
        <taxon>Bacillati</taxon>
        <taxon>Chloroflexota</taxon>
        <taxon>Anaerolineae</taxon>
        <taxon>Anaerolineales</taxon>
        <taxon>Anaerolineaceae</taxon>
        <taxon>Pelolinea</taxon>
    </lineage>
</organism>